<dbReference type="EMBL" id="BMAU01021395">
    <property type="protein sequence ID" value="GFY30955.1"/>
    <property type="molecule type" value="Genomic_DNA"/>
</dbReference>
<dbReference type="AlphaFoldDB" id="A0A8X6WA59"/>
<evidence type="ECO:0000313" key="1">
    <source>
        <dbReference type="EMBL" id="GFY30955.1"/>
    </source>
</evidence>
<evidence type="ECO:0000313" key="2">
    <source>
        <dbReference type="Proteomes" id="UP000887159"/>
    </source>
</evidence>
<keyword evidence="2" id="KW-1185">Reference proteome</keyword>
<proteinExistence type="predicted"/>
<gene>
    <name evidence="1" type="ORF">TNCV_1629291</name>
</gene>
<name>A0A8X6WA59_TRICX</name>
<accession>A0A8X6WA59</accession>
<dbReference type="Proteomes" id="UP000887159">
    <property type="component" value="Unassembled WGS sequence"/>
</dbReference>
<protein>
    <submittedName>
        <fullName evidence="1">Uncharacterized protein</fullName>
    </submittedName>
</protein>
<organism evidence="1 2">
    <name type="scientific">Trichonephila clavipes</name>
    <name type="common">Golden silk orbweaver</name>
    <name type="synonym">Nephila clavipes</name>
    <dbReference type="NCBI Taxonomy" id="2585209"/>
    <lineage>
        <taxon>Eukaryota</taxon>
        <taxon>Metazoa</taxon>
        <taxon>Ecdysozoa</taxon>
        <taxon>Arthropoda</taxon>
        <taxon>Chelicerata</taxon>
        <taxon>Arachnida</taxon>
        <taxon>Araneae</taxon>
        <taxon>Araneomorphae</taxon>
        <taxon>Entelegynae</taxon>
        <taxon>Araneoidea</taxon>
        <taxon>Nephilidae</taxon>
        <taxon>Trichonephila</taxon>
    </lineage>
</organism>
<sequence length="133" mass="15034">MTNQTRRVAELMRGRVKETCTYANFLLLLELLQGIVATEHQNMWLLPDGILTYFSIAGRNHLHPTYPRKYTGRGELVAWPSRPEPQYHGFLLLEALVYETLVPKVEDLSARIVSASTDIASSPDLFENASTNS</sequence>
<reference evidence="1" key="1">
    <citation type="submission" date="2020-08" db="EMBL/GenBank/DDBJ databases">
        <title>Multicomponent nature underlies the extraordinary mechanical properties of spider dragline silk.</title>
        <authorList>
            <person name="Kono N."/>
            <person name="Nakamura H."/>
            <person name="Mori M."/>
            <person name="Yoshida Y."/>
            <person name="Ohtoshi R."/>
            <person name="Malay A.D."/>
            <person name="Moran D.A.P."/>
            <person name="Tomita M."/>
            <person name="Numata K."/>
            <person name="Arakawa K."/>
        </authorList>
    </citation>
    <scope>NUCLEOTIDE SEQUENCE</scope>
</reference>
<comment type="caution">
    <text evidence="1">The sequence shown here is derived from an EMBL/GenBank/DDBJ whole genome shotgun (WGS) entry which is preliminary data.</text>
</comment>